<reference evidence="2" key="2">
    <citation type="submission" date="2023-06" db="EMBL/GenBank/DDBJ databases">
        <authorList>
            <person name="Ma L."/>
            <person name="Liu K.-W."/>
            <person name="Li Z."/>
            <person name="Hsiao Y.-Y."/>
            <person name="Qi Y."/>
            <person name="Fu T."/>
            <person name="Tang G."/>
            <person name="Zhang D."/>
            <person name="Sun W.-H."/>
            <person name="Liu D.-K."/>
            <person name="Li Y."/>
            <person name="Chen G.-Z."/>
            <person name="Liu X.-D."/>
            <person name="Liao X.-Y."/>
            <person name="Jiang Y.-T."/>
            <person name="Yu X."/>
            <person name="Hao Y."/>
            <person name="Huang J."/>
            <person name="Zhao X.-W."/>
            <person name="Ke S."/>
            <person name="Chen Y.-Y."/>
            <person name="Wu W.-L."/>
            <person name="Hsu J.-L."/>
            <person name="Lin Y.-F."/>
            <person name="Huang M.-D."/>
            <person name="Li C.-Y."/>
            <person name="Huang L."/>
            <person name="Wang Z.-W."/>
            <person name="Zhao X."/>
            <person name="Zhong W.-Y."/>
            <person name="Peng D.-H."/>
            <person name="Ahmad S."/>
            <person name="Lan S."/>
            <person name="Zhang J.-S."/>
            <person name="Tsai W.-C."/>
            <person name="Van De Peer Y."/>
            <person name="Liu Z.-J."/>
        </authorList>
    </citation>
    <scope>NUCLEOTIDE SEQUENCE</scope>
    <source>
        <strain evidence="2">SCP</strain>
        <tissue evidence="2">Leaves</tissue>
    </source>
</reference>
<dbReference type="Proteomes" id="UP001179952">
    <property type="component" value="Unassembled WGS sequence"/>
</dbReference>
<organism evidence="2 3">
    <name type="scientific">Acorus gramineus</name>
    <name type="common">Dwarf sweet flag</name>
    <dbReference type="NCBI Taxonomy" id="55184"/>
    <lineage>
        <taxon>Eukaryota</taxon>
        <taxon>Viridiplantae</taxon>
        <taxon>Streptophyta</taxon>
        <taxon>Embryophyta</taxon>
        <taxon>Tracheophyta</taxon>
        <taxon>Spermatophyta</taxon>
        <taxon>Magnoliopsida</taxon>
        <taxon>Liliopsida</taxon>
        <taxon>Acoraceae</taxon>
        <taxon>Acorus</taxon>
    </lineage>
</organism>
<dbReference type="InterPro" id="IPR029480">
    <property type="entry name" value="Transpos_assoc"/>
</dbReference>
<evidence type="ECO:0000259" key="1">
    <source>
        <dbReference type="Pfam" id="PF13963"/>
    </source>
</evidence>
<evidence type="ECO:0000313" key="3">
    <source>
        <dbReference type="Proteomes" id="UP001179952"/>
    </source>
</evidence>
<comment type="caution">
    <text evidence="2">The sequence shown here is derived from an EMBL/GenBank/DDBJ whole genome shotgun (WGS) entry which is preliminary data.</text>
</comment>
<keyword evidence="3" id="KW-1185">Reference proteome</keyword>
<dbReference type="Pfam" id="PF13963">
    <property type="entry name" value="Transpos_assoc"/>
    <property type="match status" value="1"/>
</dbReference>
<sequence>MDKSWMQIPRWNIEYFMGMNKFLDFVFEKVGTHGKINCPCVRCSHRMWYDRRTVVDHYVPMERLIEPKILYNFLHFYSYIDFSLQKHHIICDES</sequence>
<dbReference type="EMBL" id="JAUJYN010000007">
    <property type="protein sequence ID" value="KAK1266255.1"/>
    <property type="molecule type" value="Genomic_DNA"/>
</dbReference>
<proteinExistence type="predicted"/>
<name>A0AAV9AQ74_ACOGR</name>
<accession>A0AAV9AQ74</accession>
<dbReference type="AlphaFoldDB" id="A0AAV9AQ74"/>
<evidence type="ECO:0000313" key="2">
    <source>
        <dbReference type="EMBL" id="KAK1266255.1"/>
    </source>
</evidence>
<gene>
    <name evidence="2" type="ORF">QJS04_geneDACA015501</name>
</gene>
<feature type="domain" description="Transposase-associated" evidence="1">
    <location>
        <begin position="3"/>
        <end position="59"/>
    </location>
</feature>
<protein>
    <recommendedName>
        <fullName evidence="1">Transposase-associated domain-containing protein</fullName>
    </recommendedName>
</protein>
<reference evidence="2" key="1">
    <citation type="journal article" date="2023" name="Nat. Commun.">
        <title>Diploid and tetraploid genomes of Acorus and the evolution of monocots.</title>
        <authorList>
            <person name="Ma L."/>
            <person name="Liu K.W."/>
            <person name="Li Z."/>
            <person name="Hsiao Y.Y."/>
            <person name="Qi Y."/>
            <person name="Fu T."/>
            <person name="Tang G.D."/>
            <person name="Zhang D."/>
            <person name="Sun W.H."/>
            <person name="Liu D.K."/>
            <person name="Li Y."/>
            <person name="Chen G.Z."/>
            <person name="Liu X.D."/>
            <person name="Liao X.Y."/>
            <person name="Jiang Y.T."/>
            <person name="Yu X."/>
            <person name="Hao Y."/>
            <person name="Huang J."/>
            <person name="Zhao X.W."/>
            <person name="Ke S."/>
            <person name="Chen Y.Y."/>
            <person name="Wu W.L."/>
            <person name="Hsu J.L."/>
            <person name="Lin Y.F."/>
            <person name="Huang M.D."/>
            <person name="Li C.Y."/>
            <person name="Huang L."/>
            <person name="Wang Z.W."/>
            <person name="Zhao X."/>
            <person name="Zhong W.Y."/>
            <person name="Peng D.H."/>
            <person name="Ahmad S."/>
            <person name="Lan S."/>
            <person name="Zhang J.S."/>
            <person name="Tsai W.C."/>
            <person name="Van de Peer Y."/>
            <person name="Liu Z.J."/>
        </authorList>
    </citation>
    <scope>NUCLEOTIDE SEQUENCE</scope>
    <source>
        <strain evidence="2">SCP</strain>
    </source>
</reference>